<dbReference type="OrthoDB" id="9782511at2"/>
<dbReference type="Pfam" id="PF00731">
    <property type="entry name" value="AIRC"/>
    <property type="match status" value="1"/>
</dbReference>
<dbReference type="PANTHER" id="PTHR43064">
    <property type="entry name" value="PHOSPHORIBOSYLAMINOIMIDAZOLE CARBOXYLASE-RELATED"/>
    <property type="match status" value="1"/>
</dbReference>
<name>A0A1M5CJ71_9FIRM</name>
<dbReference type="SUPFAM" id="SSF52255">
    <property type="entry name" value="N5-CAIR mutase (phosphoribosylaminoimidazole carboxylase, PurE)"/>
    <property type="match status" value="1"/>
</dbReference>
<dbReference type="STRING" id="1121429.SAMN02745133_02939"/>
<dbReference type="SMART" id="SM01001">
    <property type="entry name" value="AIRC"/>
    <property type="match status" value="1"/>
</dbReference>
<organism evidence="2 3">
    <name type="scientific">Desulforamulus putei DSM 12395</name>
    <dbReference type="NCBI Taxonomy" id="1121429"/>
    <lineage>
        <taxon>Bacteria</taxon>
        <taxon>Bacillati</taxon>
        <taxon>Bacillota</taxon>
        <taxon>Clostridia</taxon>
        <taxon>Eubacteriales</taxon>
        <taxon>Peptococcaceae</taxon>
        <taxon>Desulforamulus</taxon>
    </lineage>
</organism>
<evidence type="ECO:0000313" key="2">
    <source>
        <dbReference type="EMBL" id="SHF54637.1"/>
    </source>
</evidence>
<dbReference type="GO" id="GO:0016787">
    <property type="term" value="F:hydrolase activity"/>
    <property type="evidence" value="ECO:0007669"/>
    <property type="project" value="InterPro"/>
</dbReference>
<feature type="domain" description="PurE" evidence="1">
    <location>
        <begin position="118"/>
        <end position="247"/>
    </location>
</feature>
<accession>A0A1M5CJ71</accession>
<dbReference type="InterPro" id="IPR039476">
    <property type="entry name" value="P2CMN_synthase_LarB"/>
</dbReference>
<dbReference type="EMBL" id="FQUY01000033">
    <property type="protein sequence ID" value="SHF54637.1"/>
    <property type="molecule type" value="Genomic_DNA"/>
</dbReference>
<sequence>MDPREIRGLLEQVKQGRLTVDQGLDRLKHLPYEDMGFVKIDHHRHLRKGFAEVVYCAGKTVEQVQKIMEALAKTSSNIMGTRATQEMYQAVLEVIPDAEYHSLARLITVRRGEQTTVGNILVACAGTSDLPVAEEAALTAEMMGGKVDRLYDAGVAGIHRLLMNRDKLDAAKVVIVVAGMEGALASVVGGLVDKPVIAVPTSVGYGASFNGLAALLAMLNTCSSGVTVVNIDNGFGAGYAAALINRIGE</sequence>
<reference evidence="3" key="1">
    <citation type="submission" date="2016-11" db="EMBL/GenBank/DDBJ databases">
        <authorList>
            <person name="Varghese N."/>
            <person name="Submissions S."/>
        </authorList>
    </citation>
    <scope>NUCLEOTIDE SEQUENCE [LARGE SCALE GENOMIC DNA]</scope>
    <source>
        <strain evidence="3">DSM 12395</strain>
    </source>
</reference>
<proteinExistence type="predicted"/>
<evidence type="ECO:0000313" key="3">
    <source>
        <dbReference type="Proteomes" id="UP000184148"/>
    </source>
</evidence>
<dbReference type="Gene3D" id="3.40.50.1970">
    <property type="match status" value="1"/>
</dbReference>
<dbReference type="RefSeq" id="WP_073240108.1">
    <property type="nucleotide sequence ID" value="NZ_FQUY01000033.1"/>
</dbReference>
<dbReference type="InterPro" id="IPR000031">
    <property type="entry name" value="PurE_dom"/>
</dbReference>
<keyword evidence="3" id="KW-1185">Reference proteome</keyword>
<protein>
    <recommendedName>
        <fullName evidence="1">PurE domain-containing protein</fullName>
    </recommendedName>
</protein>
<dbReference type="GO" id="GO:0006189">
    <property type="term" value="P:'de novo' IMP biosynthetic process"/>
    <property type="evidence" value="ECO:0007669"/>
    <property type="project" value="InterPro"/>
</dbReference>
<dbReference type="NCBIfam" id="NF033503">
    <property type="entry name" value="LarB"/>
    <property type="match status" value="1"/>
</dbReference>
<dbReference type="PANTHER" id="PTHR43064:SF1">
    <property type="entry name" value="SLL1489 PROTEIN"/>
    <property type="match status" value="1"/>
</dbReference>
<dbReference type="Proteomes" id="UP000184148">
    <property type="component" value="Unassembled WGS sequence"/>
</dbReference>
<evidence type="ECO:0000259" key="1">
    <source>
        <dbReference type="SMART" id="SM01001"/>
    </source>
</evidence>
<gene>
    <name evidence="2" type="ORF">SAMN02745133_02939</name>
</gene>
<dbReference type="AlphaFoldDB" id="A0A1M5CJ71"/>